<dbReference type="STRING" id="1416801.SAMN05192553_10827"/>
<reference evidence="5" key="1">
    <citation type="submission" date="2016-10" db="EMBL/GenBank/DDBJ databases">
        <authorList>
            <person name="Varghese N."/>
            <person name="Submissions S."/>
        </authorList>
    </citation>
    <scope>NUCLEOTIDE SEQUENCE [LARGE SCALE GENOMIC DNA]</scope>
    <source>
        <strain evidence="5">IBRC-M 10761</strain>
    </source>
</reference>
<name>A0A1H7AZN9_9BACT</name>
<evidence type="ECO:0000256" key="2">
    <source>
        <dbReference type="SAM" id="SignalP"/>
    </source>
</evidence>
<protein>
    <submittedName>
        <fullName evidence="4">Outer membrane protein beta-barrel domain-containing protein</fullName>
    </submittedName>
</protein>
<dbReference type="EMBL" id="FNZH01000008">
    <property type="protein sequence ID" value="SEJ67612.1"/>
    <property type="molecule type" value="Genomic_DNA"/>
</dbReference>
<evidence type="ECO:0000313" key="5">
    <source>
        <dbReference type="Proteomes" id="UP000199403"/>
    </source>
</evidence>
<feature type="chain" id="PRO_5011599306" evidence="2">
    <location>
        <begin position="22"/>
        <end position="198"/>
    </location>
</feature>
<proteinExistence type="predicted"/>
<evidence type="ECO:0000259" key="3">
    <source>
        <dbReference type="Pfam" id="PF13505"/>
    </source>
</evidence>
<keyword evidence="5" id="KW-1185">Reference proteome</keyword>
<dbReference type="InterPro" id="IPR027385">
    <property type="entry name" value="Beta-barrel_OMP"/>
</dbReference>
<dbReference type="Pfam" id="PF13505">
    <property type="entry name" value="OMP_b-brl"/>
    <property type="match status" value="1"/>
</dbReference>
<accession>A0A1H7AZN9</accession>
<dbReference type="AlphaFoldDB" id="A0A1H7AZN9"/>
<gene>
    <name evidence="4" type="ORF">SAMN05192553_10827</name>
</gene>
<sequence>MRKVVMAITACVFFLQTPVMAQDGEREPGFGLRGGVSFFNWGGQDISSTGYTNRTGFHAGIYGNSFVGERFSVEPGIYYAVKGTQNDDLVNSRAVLNYLDAPLLFRLYATDAVNLFFGPQASLLLDSSFEADALGNTYDWETDTISDFDAAVVVGLGYNPSSGLNFQVGYDFGLVPVFKDSDADVFNRGFKVAVGISF</sequence>
<evidence type="ECO:0000313" key="4">
    <source>
        <dbReference type="EMBL" id="SEJ67612.1"/>
    </source>
</evidence>
<organism evidence="4 5">
    <name type="scientific">Cyclobacterium xiamenense</name>
    <dbReference type="NCBI Taxonomy" id="1297121"/>
    <lineage>
        <taxon>Bacteria</taxon>
        <taxon>Pseudomonadati</taxon>
        <taxon>Bacteroidota</taxon>
        <taxon>Cytophagia</taxon>
        <taxon>Cytophagales</taxon>
        <taxon>Cyclobacteriaceae</taxon>
        <taxon>Cyclobacterium</taxon>
    </lineage>
</organism>
<evidence type="ECO:0000256" key="1">
    <source>
        <dbReference type="ARBA" id="ARBA00022729"/>
    </source>
</evidence>
<feature type="signal peptide" evidence="2">
    <location>
        <begin position="1"/>
        <end position="21"/>
    </location>
</feature>
<feature type="domain" description="Outer membrane protein beta-barrel" evidence="3">
    <location>
        <begin position="10"/>
        <end position="198"/>
    </location>
</feature>
<keyword evidence="1 2" id="KW-0732">Signal</keyword>
<dbReference type="RefSeq" id="WP_244891231.1">
    <property type="nucleotide sequence ID" value="NZ_FNZH01000008.1"/>
</dbReference>
<dbReference type="Proteomes" id="UP000199403">
    <property type="component" value="Unassembled WGS sequence"/>
</dbReference>